<dbReference type="Gene3D" id="1.10.10.10">
    <property type="entry name" value="Winged helix-like DNA-binding domain superfamily/Winged helix DNA-binding domain"/>
    <property type="match status" value="1"/>
</dbReference>
<dbReference type="PRINTS" id="PR00053">
    <property type="entry name" value="FORKHEAD"/>
</dbReference>
<dbReference type="InParanoid" id="G0P2J2"/>
<dbReference type="PROSITE" id="PS50039">
    <property type="entry name" value="FORK_HEAD_3"/>
    <property type="match status" value="1"/>
</dbReference>
<keyword evidence="6" id="KW-1185">Reference proteome</keyword>
<dbReference type="SMART" id="SM00339">
    <property type="entry name" value="FH"/>
    <property type="match status" value="1"/>
</dbReference>
<keyword evidence="2 3" id="KW-0539">Nucleus</keyword>
<dbReference type="GO" id="GO:0000978">
    <property type="term" value="F:RNA polymerase II cis-regulatory region sequence-specific DNA binding"/>
    <property type="evidence" value="ECO:0007669"/>
    <property type="project" value="TreeGrafter"/>
</dbReference>
<gene>
    <name evidence="5" type="ORF">CAEBREN_22004</name>
</gene>
<dbReference type="GO" id="GO:0030154">
    <property type="term" value="P:cell differentiation"/>
    <property type="evidence" value="ECO:0007669"/>
    <property type="project" value="TreeGrafter"/>
</dbReference>
<dbReference type="GO" id="GO:0009653">
    <property type="term" value="P:anatomical structure morphogenesis"/>
    <property type="evidence" value="ECO:0007669"/>
    <property type="project" value="TreeGrafter"/>
</dbReference>
<sequence length="144" mass="16616">MISLSKCRNSQTPCGQALAARRTNNNVLIHLNHPVQILLQGRNPDQLLWVDTHLDATKRSPYSFNAIIGMAFQSSPHKRLRLQEIYEYIATNFPYYNDEESFGWKSSVRHNLSIQSHFQKVKSEDGTGNYWEMTCDFGTDFFIG</sequence>
<dbReference type="GO" id="GO:0000981">
    <property type="term" value="F:DNA-binding transcription factor activity, RNA polymerase II-specific"/>
    <property type="evidence" value="ECO:0007669"/>
    <property type="project" value="TreeGrafter"/>
</dbReference>
<dbReference type="EMBL" id="GL380027">
    <property type="protein sequence ID" value="EGT43308.1"/>
    <property type="molecule type" value="Genomic_DNA"/>
</dbReference>
<keyword evidence="1 3" id="KW-0238">DNA-binding</keyword>
<dbReference type="GO" id="GO:0005634">
    <property type="term" value="C:nucleus"/>
    <property type="evidence" value="ECO:0007669"/>
    <property type="project" value="UniProtKB-SubCell"/>
</dbReference>
<accession>G0P2J2</accession>
<dbReference type="PANTHER" id="PTHR11829">
    <property type="entry name" value="FORKHEAD BOX PROTEIN"/>
    <property type="match status" value="1"/>
</dbReference>
<evidence type="ECO:0000256" key="1">
    <source>
        <dbReference type="ARBA" id="ARBA00023125"/>
    </source>
</evidence>
<dbReference type="Pfam" id="PF00250">
    <property type="entry name" value="Forkhead"/>
    <property type="match status" value="1"/>
</dbReference>
<dbReference type="PANTHER" id="PTHR11829:SF398">
    <property type="entry name" value="FORKHEAD BOX PROTEIN PES-1"/>
    <property type="match status" value="1"/>
</dbReference>
<feature type="DNA-binding region" description="Fork-head" evidence="3">
    <location>
        <begin position="59"/>
        <end position="144"/>
    </location>
</feature>
<dbReference type="STRING" id="135651.G0P2J2"/>
<evidence type="ECO:0000259" key="4">
    <source>
        <dbReference type="PROSITE" id="PS50039"/>
    </source>
</evidence>
<reference evidence="6" key="1">
    <citation type="submission" date="2011-07" db="EMBL/GenBank/DDBJ databases">
        <authorList>
            <consortium name="Caenorhabditis brenneri Sequencing and Analysis Consortium"/>
            <person name="Wilson R.K."/>
        </authorList>
    </citation>
    <scope>NUCLEOTIDE SEQUENCE [LARGE SCALE GENOMIC DNA]</scope>
    <source>
        <strain evidence="6">PB2801</strain>
    </source>
</reference>
<dbReference type="SUPFAM" id="SSF46785">
    <property type="entry name" value="Winged helix' DNA-binding domain"/>
    <property type="match status" value="1"/>
</dbReference>
<proteinExistence type="predicted"/>
<protein>
    <recommendedName>
        <fullName evidence="4">Fork-head domain-containing protein</fullName>
    </recommendedName>
</protein>
<dbReference type="CDD" id="cd00059">
    <property type="entry name" value="FH_FOX"/>
    <property type="match status" value="1"/>
</dbReference>
<dbReference type="eggNOG" id="KOG2294">
    <property type="taxonomic scope" value="Eukaryota"/>
</dbReference>
<organism evidence="6">
    <name type="scientific">Caenorhabditis brenneri</name>
    <name type="common">Nematode worm</name>
    <dbReference type="NCBI Taxonomy" id="135651"/>
    <lineage>
        <taxon>Eukaryota</taxon>
        <taxon>Metazoa</taxon>
        <taxon>Ecdysozoa</taxon>
        <taxon>Nematoda</taxon>
        <taxon>Chromadorea</taxon>
        <taxon>Rhabditida</taxon>
        <taxon>Rhabditina</taxon>
        <taxon>Rhabditomorpha</taxon>
        <taxon>Rhabditoidea</taxon>
        <taxon>Rhabditidae</taxon>
        <taxon>Peloderinae</taxon>
        <taxon>Caenorhabditis</taxon>
    </lineage>
</organism>
<comment type="subcellular location">
    <subcellularLocation>
        <location evidence="3">Nucleus</location>
    </subcellularLocation>
</comment>
<evidence type="ECO:0000313" key="5">
    <source>
        <dbReference type="EMBL" id="EGT43308.1"/>
    </source>
</evidence>
<dbReference type="InterPro" id="IPR001766">
    <property type="entry name" value="Fork_head_dom"/>
</dbReference>
<dbReference type="InterPro" id="IPR030456">
    <property type="entry name" value="TF_fork_head_CS_2"/>
</dbReference>
<evidence type="ECO:0000256" key="3">
    <source>
        <dbReference type="PROSITE-ProRule" id="PRU00089"/>
    </source>
</evidence>
<evidence type="ECO:0000256" key="2">
    <source>
        <dbReference type="ARBA" id="ARBA00023242"/>
    </source>
</evidence>
<dbReference type="PROSITE" id="PS00658">
    <property type="entry name" value="FORK_HEAD_2"/>
    <property type="match status" value="1"/>
</dbReference>
<dbReference type="HOGENOM" id="CLU_1798144_0_0_1"/>
<dbReference type="AlphaFoldDB" id="G0P2J2"/>
<dbReference type="Proteomes" id="UP000008068">
    <property type="component" value="Unassembled WGS sequence"/>
</dbReference>
<dbReference type="InterPro" id="IPR050211">
    <property type="entry name" value="FOX_domain-containing"/>
</dbReference>
<feature type="domain" description="Fork-head" evidence="4">
    <location>
        <begin position="59"/>
        <end position="144"/>
    </location>
</feature>
<dbReference type="OrthoDB" id="5850510at2759"/>
<evidence type="ECO:0000313" key="6">
    <source>
        <dbReference type="Proteomes" id="UP000008068"/>
    </source>
</evidence>
<name>G0P2J2_CAEBE</name>
<dbReference type="InterPro" id="IPR036388">
    <property type="entry name" value="WH-like_DNA-bd_sf"/>
</dbReference>
<dbReference type="InterPro" id="IPR036390">
    <property type="entry name" value="WH_DNA-bd_sf"/>
</dbReference>